<dbReference type="InterPro" id="IPR043136">
    <property type="entry name" value="B30.2/SPRY_sf"/>
</dbReference>
<dbReference type="PANTHER" id="PTHR24100:SF151">
    <property type="entry name" value="ICOS LIGAND"/>
    <property type="match status" value="1"/>
</dbReference>
<evidence type="ECO:0000259" key="12">
    <source>
        <dbReference type="PROSITE" id="PS50188"/>
    </source>
</evidence>
<dbReference type="PANTHER" id="PTHR24100">
    <property type="entry name" value="BUTYROPHILIN"/>
    <property type="match status" value="1"/>
</dbReference>
<dbReference type="GO" id="GO:0050852">
    <property type="term" value="P:T cell receptor signaling pathway"/>
    <property type="evidence" value="ECO:0007669"/>
    <property type="project" value="TreeGrafter"/>
</dbReference>
<keyword evidence="6" id="KW-0472">Membrane</keyword>
<dbReference type="GO" id="GO:1903037">
    <property type="term" value="P:regulation of leukocyte cell-cell adhesion"/>
    <property type="evidence" value="ECO:0007669"/>
    <property type="project" value="UniProtKB-ARBA"/>
</dbReference>
<evidence type="ECO:0000313" key="14">
    <source>
        <dbReference type="EMBL" id="RXN13647.1"/>
    </source>
</evidence>
<dbReference type="Pfam" id="PF00622">
    <property type="entry name" value="SPRY"/>
    <property type="match status" value="1"/>
</dbReference>
<keyword evidence="5" id="KW-1133">Transmembrane helix</keyword>
<dbReference type="GO" id="GO:0001817">
    <property type="term" value="P:regulation of cytokine production"/>
    <property type="evidence" value="ECO:0007669"/>
    <property type="project" value="TreeGrafter"/>
</dbReference>
<dbReference type="FunFam" id="2.60.40.10:FF:000142">
    <property type="entry name" value="V-set domain-containing T-cell activation inhibitor 1"/>
    <property type="match status" value="1"/>
</dbReference>
<dbReference type="SMART" id="SM00449">
    <property type="entry name" value="SPRY"/>
    <property type="match status" value="1"/>
</dbReference>
<feature type="compositionally biased region" description="Basic and acidic residues" evidence="10">
    <location>
        <begin position="238"/>
        <end position="265"/>
    </location>
</feature>
<keyword evidence="15" id="KW-1185">Reference proteome</keyword>
<dbReference type="SMART" id="SM00406">
    <property type="entry name" value="IGv"/>
    <property type="match status" value="1"/>
</dbReference>
<dbReference type="Gene3D" id="2.60.120.920">
    <property type="match status" value="1"/>
</dbReference>
<dbReference type="CDD" id="cd13733">
    <property type="entry name" value="SPRY_PRY_C-I_1"/>
    <property type="match status" value="1"/>
</dbReference>
<evidence type="ECO:0000256" key="1">
    <source>
        <dbReference type="ARBA" id="ARBA00004479"/>
    </source>
</evidence>
<evidence type="ECO:0000256" key="11">
    <source>
        <dbReference type="SAM" id="SignalP"/>
    </source>
</evidence>
<name>A0A498M960_LABRO</name>
<dbReference type="InterPro" id="IPR007110">
    <property type="entry name" value="Ig-like_dom"/>
</dbReference>
<dbReference type="SUPFAM" id="SSF49899">
    <property type="entry name" value="Concanavalin A-like lectins/glucanases"/>
    <property type="match status" value="1"/>
</dbReference>
<organism evidence="14 15">
    <name type="scientific">Labeo rohita</name>
    <name type="common">Indian major carp</name>
    <name type="synonym">Cyprinus rohita</name>
    <dbReference type="NCBI Taxonomy" id="84645"/>
    <lineage>
        <taxon>Eukaryota</taxon>
        <taxon>Metazoa</taxon>
        <taxon>Chordata</taxon>
        <taxon>Craniata</taxon>
        <taxon>Vertebrata</taxon>
        <taxon>Euteleostomi</taxon>
        <taxon>Actinopterygii</taxon>
        <taxon>Neopterygii</taxon>
        <taxon>Teleostei</taxon>
        <taxon>Ostariophysi</taxon>
        <taxon>Cypriniformes</taxon>
        <taxon>Cyprinidae</taxon>
        <taxon>Labeoninae</taxon>
        <taxon>Labeonini</taxon>
        <taxon>Labeo</taxon>
    </lineage>
</organism>
<dbReference type="Pfam" id="PF13765">
    <property type="entry name" value="PRY"/>
    <property type="match status" value="1"/>
</dbReference>
<evidence type="ECO:0000256" key="5">
    <source>
        <dbReference type="ARBA" id="ARBA00022989"/>
    </source>
</evidence>
<dbReference type="InterPro" id="IPR001870">
    <property type="entry name" value="B30.2/SPRY"/>
</dbReference>
<reference evidence="14 15" key="1">
    <citation type="submission" date="2018-03" db="EMBL/GenBank/DDBJ databases">
        <title>Draft genome sequence of Rohu Carp (Labeo rohita).</title>
        <authorList>
            <person name="Das P."/>
            <person name="Kushwaha B."/>
            <person name="Joshi C.G."/>
            <person name="Kumar D."/>
            <person name="Nagpure N.S."/>
            <person name="Sahoo L."/>
            <person name="Das S.P."/>
            <person name="Bit A."/>
            <person name="Patnaik S."/>
            <person name="Meher P.K."/>
            <person name="Jayasankar P."/>
            <person name="Koringa P.G."/>
            <person name="Patel N.V."/>
            <person name="Hinsu A.T."/>
            <person name="Kumar R."/>
            <person name="Pandey M."/>
            <person name="Agarwal S."/>
            <person name="Srivastava S."/>
            <person name="Singh M."/>
            <person name="Iquebal M.A."/>
            <person name="Jaiswal S."/>
            <person name="Angadi U.B."/>
            <person name="Kumar N."/>
            <person name="Raza M."/>
            <person name="Shah T.M."/>
            <person name="Rai A."/>
            <person name="Jena J.K."/>
        </authorList>
    </citation>
    <scope>NUCLEOTIDE SEQUENCE [LARGE SCALE GENOMIC DNA]</scope>
    <source>
        <strain evidence="14">DASCIFA01</strain>
        <tissue evidence="14">Testis</tissue>
    </source>
</reference>
<evidence type="ECO:0000259" key="13">
    <source>
        <dbReference type="PROSITE" id="PS50835"/>
    </source>
</evidence>
<gene>
    <name evidence="14" type="ORF">ROHU_009547</name>
</gene>
<dbReference type="InterPro" id="IPR036179">
    <property type="entry name" value="Ig-like_dom_sf"/>
</dbReference>
<keyword evidence="4 11" id="KW-0732">Signal</keyword>
<comment type="similarity">
    <text evidence="2">Belongs to the immunoglobulin superfamily. BTN/MOG family.</text>
</comment>
<dbReference type="InterPro" id="IPR003599">
    <property type="entry name" value="Ig_sub"/>
</dbReference>
<evidence type="ECO:0000313" key="15">
    <source>
        <dbReference type="Proteomes" id="UP000290572"/>
    </source>
</evidence>
<dbReference type="PROSITE" id="PS50188">
    <property type="entry name" value="B302_SPRY"/>
    <property type="match status" value="1"/>
</dbReference>
<feature type="region of interest" description="Disordered" evidence="10">
    <location>
        <begin position="238"/>
        <end position="277"/>
    </location>
</feature>
<dbReference type="STRING" id="84645.A0A498M960"/>
<dbReference type="Gene3D" id="2.60.40.10">
    <property type="entry name" value="Immunoglobulins"/>
    <property type="match status" value="2"/>
</dbReference>
<dbReference type="InterPro" id="IPR053896">
    <property type="entry name" value="BTN3A2-like_Ig-C"/>
</dbReference>
<dbReference type="EMBL" id="QBIY01012957">
    <property type="protein sequence ID" value="RXN13647.1"/>
    <property type="molecule type" value="Genomic_DNA"/>
</dbReference>
<evidence type="ECO:0000256" key="3">
    <source>
        <dbReference type="ARBA" id="ARBA00022692"/>
    </source>
</evidence>
<evidence type="ECO:0000256" key="4">
    <source>
        <dbReference type="ARBA" id="ARBA00022729"/>
    </source>
</evidence>
<dbReference type="InterPro" id="IPR050504">
    <property type="entry name" value="IgSF_BTN/MOG"/>
</dbReference>
<dbReference type="SMART" id="SM00589">
    <property type="entry name" value="PRY"/>
    <property type="match status" value="1"/>
</dbReference>
<dbReference type="PRINTS" id="PR01407">
    <property type="entry name" value="BUTYPHLNCDUF"/>
</dbReference>
<dbReference type="GO" id="GO:0005102">
    <property type="term" value="F:signaling receptor binding"/>
    <property type="evidence" value="ECO:0007669"/>
    <property type="project" value="TreeGrafter"/>
</dbReference>
<dbReference type="PROSITE" id="PS50835">
    <property type="entry name" value="IG_LIKE"/>
    <property type="match status" value="1"/>
</dbReference>
<feature type="domain" description="B30.2/SPRY" evidence="12">
    <location>
        <begin position="285"/>
        <end position="479"/>
    </location>
</feature>
<evidence type="ECO:0000256" key="8">
    <source>
        <dbReference type="ARBA" id="ARBA00023180"/>
    </source>
</evidence>
<dbReference type="GO" id="GO:0050863">
    <property type="term" value="P:regulation of T cell activation"/>
    <property type="evidence" value="ECO:0007669"/>
    <property type="project" value="UniProtKB-ARBA"/>
</dbReference>
<evidence type="ECO:0000256" key="10">
    <source>
        <dbReference type="SAM" id="MobiDB-lite"/>
    </source>
</evidence>
<keyword evidence="7" id="KW-1015">Disulfide bond</keyword>
<proteinExistence type="inferred from homology"/>
<feature type="signal peptide" evidence="11">
    <location>
        <begin position="1"/>
        <end position="19"/>
    </location>
</feature>
<dbReference type="Gene3D" id="6.10.250.370">
    <property type="match status" value="1"/>
</dbReference>
<dbReference type="InterPro" id="IPR013783">
    <property type="entry name" value="Ig-like_fold"/>
</dbReference>
<keyword evidence="9" id="KW-0393">Immunoglobulin domain</keyword>
<dbReference type="InterPro" id="IPR006574">
    <property type="entry name" value="PRY"/>
</dbReference>
<dbReference type="InterPro" id="IPR013320">
    <property type="entry name" value="ConA-like_dom_sf"/>
</dbReference>
<dbReference type="Proteomes" id="UP000290572">
    <property type="component" value="Unassembled WGS sequence"/>
</dbReference>
<dbReference type="Pfam" id="PF07686">
    <property type="entry name" value="V-set"/>
    <property type="match status" value="1"/>
</dbReference>
<evidence type="ECO:0000256" key="9">
    <source>
        <dbReference type="ARBA" id="ARBA00023319"/>
    </source>
</evidence>
<dbReference type="FunFam" id="2.60.40.10:FF:002319">
    <property type="entry name" value="Zgc:162154"/>
    <property type="match status" value="1"/>
</dbReference>
<evidence type="ECO:0000256" key="6">
    <source>
        <dbReference type="ARBA" id="ARBA00023136"/>
    </source>
</evidence>
<dbReference type="InterPro" id="IPR003877">
    <property type="entry name" value="SPRY_dom"/>
</dbReference>
<keyword evidence="8" id="KW-0325">Glycoprotein</keyword>
<sequence length="479" mass="55159">MKFICLTLLIISGITDSRSEQYKVVGPRDPVFAAAGEDVILPCSVKPNISVVDMRVEWFRLNLEDSQVHLYDDHVDKYIDQSEPYRGRTELNHQELQRGNASLKLSSVRVSDEGLYKCFIQSKYQYDDTTVNVNVEVVGRPPVISVDGFDHSGGLHLQCGSEGWYPKPDLEWLNSEGVSLSSETTETHRNEDGFSVKHTITVHHRDDKIHCRVKLRHHVLETQIITTKLSQLQNEHSRLQKEHSELQDKHRRVQNEHSQLQDEHTQLQNEQSRLQDEKRTIQHEFSVERDQLSECLKTVLPKVNVSLDADTAHPQLIVSRDGKEVRSEMTQTKGVDGSKNRFDKYLGVVGKDGFSSRCFYYEVQVKGQTQWYLGVARESVKRKDLISLSPEKGYWIVGLRYGKYQARDSSVYSLSLNVNPQRVGVFVDYEKGLVCFYDVKSMSHIYSYTDQCFNEKLYPFVSLGYERNENSTPLIICDD</sequence>
<dbReference type="Pfam" id="PF22705">
    <property type="entry name" value="C2-set_3"/>
    <property type="match status" value="1"/>
</dbReference>
<feature type="chain" id="PRO_5019852710" evidence="11">
    <location>
        <begin position="20"/>
        <end position="479"/>
    </location>
</feature>
<accession>A0A498M960</accession>
<keyword evidence="3" id="KW-0812">Transmembrane</keyword>
<evidence type="ECO:0000256" key="2">
    <source>
        <dbReference type="ARBA" id="ARBA00007591"/>
    </source>
</evidence>
<dbReference type="FunFam" id="2.60.120.920:FF:000004">
    <property type="entry name" value="Butyrophilin subfamily 1 member A1"/>
    <property type="match status" value="1"/>
</dbReference>
<dbReference type="GO" id="GO:0009897">
    <property type="term" value="C:external side of plasma membrane"/>
    <property type="evidence" value="ECO:0007669"/>
    <property type="project" value="TreeGrafter"/>
</dbReference>
<dbReference type="SMART" id="SM00409">
    <property type="entry name" value="IG"/>
    <property type="match status" value="1"/>
</dbReference>
<dbReference type="InterPro" id="IPR013106">
    <property type="entry name" value="Ig_V-set"/>
</dbReference>
<comment type="caution">
    <text evidence="14">The sequence shown here is derived from an EMBL/GenBank/DDBJ whole genome shotgun (WGS) entry which is preliminary data.</text>
</comment>
<dbReference type="InterPro" id="IPR003879">
    <property type="entry name" value="Butyrophylin_SPRY"/>
</dbReference>
<dbReference type="SUPFAM" id="SSF48726">
    <property type="entry name" value="Immunoglobulin"/>
    <property type="match status" value="2"/>
</dbReference>
<evidence type="ECO:0000256" key="7">
    <source>
        <dbReference type="ARBA" id="ARBA00023157"/>
    </source>
</evidence>
<protein>
    <submittedName>
        <fullName evidence="14">Butyrophilin subfamily 1 member A1-like isoform X2</fullName>
    </submittedName>
</protein>
<dbReference type="AlphaFoldDB" id="A0A498M960"/>
<comment type="subcellular location">
    <subcellularLocation>
        <location evidence="1">Membrane</location>
        <topology evidence="1">Single-pass type I membrane protein</topology>
    </subcellularLocation>
</comment>
<feature type="domain" description="Ig-like" evidence="13">
    <location>
        <begin position="36"/>
        <end position="134"/>
    </location>
</feature>